<keyword evidence="1" id="KW-0430">Lectin</keyword>
<proteinExistence type="inferred from homology"/>
<dbReference type="GO" id="GO:0030246">
    <property type="term" value="F:carbohydrate binding"/>
    <property type="evidence" value="ECO:0007669"/>
    <property type="project" value="UniProtKB-KW"/>
</dbReference>
<dbReference type="SMART" id="SM00706">
    <property type="entry name" value="TECPR"/>
    <property type="match status" value="6"/>
</dbReference>
<keyword evidence="4" id="KW-1185">Reference proteome</keyword>
<dbReference type="Pfam" id="PF19193">
    <property type="entry name" value="Tectonin"/>
    <property type="match status" value="1"/>
</dbReference>
<evidence type="ECO:0000313" key="3">
    <source>
        <dbReference type="EMBL" id="KAL2083755.1"/>
    </source>
</evidence>
<sequence>MTNSCTCRNVPGALTQIDVGIGQVFGVNRGNNIYTRYGQSWVQLPGLLKHVTVGPAGVWGVNNDNRIFKLVAGDWVVVPGLLKQIDAGGDQFVAGANHDNAPFCLTKAHTTAYGREGNAAGWTHIPGLLKYYTCGPDSCWGVNHDDQIFIRKGVGPNTCAAGNWQHIPGGLSMIEVGNDGSVYGVNSLGNIYRRDGISKDQPEGNNWTHIELYSGQVKHVSYDLGHLWIILKNDLIYDCIV</sequence>
<evidence type="ECO:0000256" key="2">
    <source>
        <dbReference type="ARBA" id="ARBA00038331"/>
    </source>
</evidence>
<dbReference type="PANTHER" id="PTHR23250">
    <property type="entry name" value="DYSFERLIN-RELATED"/>
    <property type="match status" value="1"/>
</dbReference>
<dbReference type="InterPro" id="IPR006624">
    <property type="entry name" value="Beta-propeller_rpt_TECPR"/>
</dbReference>
<dbReference type="InterPro" id="IPR051513">
    <property type="entry name" value="Tectonin_beta-prop"/>
</dbReference>
<dbReference type="AlphaFoldDB" id="A0ABD1JB06"/>
<protein>
    <recommendedName>
        <fullName evidence="5">Fish-egg lectin-like</fullName>
    </recommendedName>
</protein>
<dbReference type="EMBL" id="JBHFQA010000018">
    <property type="protein sequence ID" value="KAL2083755.1"/>
    <property type="molecule type" value="Genomic_DNA"/>
</dbReference>
<dbReference type="PANTHER" id="PTHR23250:SF3">
    <property type="entry name" value="FISH-EGG LECTIN-LIKE ISOFORM X1-RELATED"/>
    <property type="match status" value="1"/>
</dbReference>
<reference evidence="3 4" key="1">
    <citation type="submission" date="2024-09" db="EMBL/GenBank/DDBJ databases">
        <title>A chromosome-level genome assembly of Gray's grenadier anchovy, Coilia grayii.</title>
        <authorList>
            <person name="Fu Z."/>
        </authorList>
    </citation>
    <scope>NUCLEOTIDE SEQUENCE [LARGE SCALE GENOMIC DNA]</scope>
    <source>
        <strain evidence="3">G4</strain>
        <tissue evidence="3">Muscle</tissue>
    </source>
</reference>
<dbReference type="Proteomes" id="UP001591681">
    <property type="component" value="Unassembled WGS sequence"/>
</dbReference>
<evidence type="ECO:0000313" key="4">
    <source>
        <dbReference type="Proteomes" id="UP001591681"/>
    </source>
</evidence>
<gene>
    <name evidence="3" type="ORF">ACEWY4_021528</name>
</gene>
<organism evidence="3 4">
    <name type="scientific">Coilia grayii</name>
    <name type="common">Gray's grenadier anchovy</name>
    <dbReference type="NCBI Taxonomy" id="363190"/>
    <lineage>
        <taxon>Eukaryota</taxon>
        <taxon>Metazoa</taxon>
        <taxon>Chordata</taxon>
        <taxon>Craniata</taxon>
        <taxon>Vertebrata</taxon>
        <taxon>Euteleostomi</taxon>
        <taxon>Actinopterygii</taxon>
        <taxon>Neopterygii</taxon>
        <taxon>Teleostei</taxon>
        <taxon>Clupei</taxon>
        <taxon>Clupeiformes</taxon>
        <taxon>Clupeoidei</taxon>
        <taxon>Engraulidae</taxon>
        <taxon>Coilinae</taxon>
        <taxon>Coilia</taxon>
    </lineage>
</organism>
<evidence type="ECO:0000256" key="1">
    <source>
        <dbReference type="ARBA" id="ARBA00022734"/>
    </source>
</evidence>
<evidence type="ECO:0008006" key="5">
    <source>
        <dbReference type="Google" id="ProtNLM"/>
    </source>
</evidence>
<comment type="similarity">
    <text evidence="2">Belongs to the tectonin family.</text>
</comment>
<name>A0ABD1JB06_9TELE</name>
<accession>A0ABD1JB06</accession>
<comment type="caution">
    <text evidence="3">The sequence shown here is derived from an EMBL/GenBank/DDBJ whole genome shotgun (WGS) entry which is preliminary data.</text>
</comment>